<feature type="coiled-coil region" evidence="2">
    <location>
        <begin position="339"/>
        <end position="395"/>
    </location>
</feature>
<accession>A0A084W7W5</accession>
<organism evidence="4">
    <name type="scientific">Anopheles sinensis</name>
    <name type="common">Mosquito</name>
    <dbReference type="NCBI Taxonomy" id="74873"/>
    <lineage>
        <taxon>Eukaryota</taxon>
        <taxon>Metazoa</taxon>
        <taxon>Ecdysozoa</taxon>
        <taxon>Arthropoda</taxon>
        <taxon>Hexapoda</taxon>
        <taxon>Insecta</taxon>
        <taxon>Pterygota</taxon>
        <taxon>Neoptera</taxon>
        <taxon>Endopterygota</taxon>
        <taxon>Diptera</taxon>
        <taxon>Nematocera</taxon>
        <taxon>Culicoidea</taxon>
        <taxon>Culicidae</taxon>
        <taxon>Anophelinae</taxon>
        <taxon>Anopheles</taxon>
    </lineage>
</organism>
<feature type="coiled-coil region" evidence="2">
    <location>
        <begin position="237"/>
        <end position="271"/>
    </location>
</feature>
<sequence>MAELTALPVFFDPDENLNAKERIERKRRETAEIIRWKYRFLKLDAVKPSATVEAYQIRCLNKRLLPLEREKAAKELSLKISNAPVHRREAESSRRQILRLLDEVATYQSKIATAKTDMNELQSQINRASLELDSSSKAVTSDYTYAEALVRSRRELAAMEDRLHHARTLEGKLHAENRKFRQNIEDMLGERKRYNMLWMEYVQQLNRNRKFLHDMTERATLAFNQGEDLCYRVEALKTQQQREARSRVQEMVELERQIVGTRRTNEFLRTKSWHRPVASLDPLLVRKRDLVKQEHREKLHRYGAIIDHTKNSLNVESIPQVLFEIEKQQERYMALFRYINVTNDKIEEAYQLARDLELESERLKAAERRKRCSDAQKMKQDLQQLQDRRQQTVAMEDELAHQRANLDTKLTTVEHALSLVGYNREKILSLMAGPSSIDRSQMTDGNLKMSLAAIERRVLAMIRMAAADNEDGQDIAIESLYASQQCAECAEGQEVNQHDERIVAPVVYDQLVDNVLKRSTAPEMLYRLHTLSQCKLPRSRMLVNKRYQ</sequence>
<evidence type="ECO:0000259" key="3">
    <source>
        <dbReference type="Pfam" id="PF21773"/>
    </source>
</evidence>
<dbReference type="VEuPathDB" id="VectorBase:ASIC014298"/>
<feature type="domain" description="ODAD1 central coiled coil region" evidence="3">
    <location>
        <begin position="154"/>
        <end position="431"/>
    </location>
</feature>
<proteinExistence type="predicted"/>
<evidence type="ECO:0000313" key="6">
    <source>
        <dbReference type="Proteomes" id="UP000030765"/>
    </source>
</evidence>
<keyword evidence="6" id="KW-1185">Reference proteome</keyword>
<dbReference type="Pfam" id="PF21773">
    <property type="entry name" value="ODAD1_CC"/>
    <property type="match status" value="1"/>
</dbReference>
<reference evidence="5" key="2">
    <citation type="submission" date="2020-05" db="UniProtKB">
        <authorList>
            <consortium name="EnsemblMetazoa"/>
        </authorList>
    </citation>
    <scope>IDENTIFICATION</scope>
</reference>
<evidence type="ECO:0000256" key="2">
    <source>
        <dbReference type="SAM" id="Coils"/>
    </source>
</evidence>
<gene>
    <name evidence="4" type="ORF">ZHAS_00014298</name>
</gene>
<dbReference type="InterPro" id="IPR049258">
    <property type="entry name" value="ODAD1_CC"/>
</dbReference>
<dbReference type="EnsemblMetazoa" id="ASIC014298-RA">
    <property type="protein sequence ID" value="ASIC014298-PA"/>
    <property type="gene ID" value="ASIC014298"/>
</dbReference>
<feature type="coiled-coil region" evidence="2">
    <location>
        <begin position="104"/>
        <end position="138"/>
    </location>
</feature>
<dbReference type="EMBL" id="KE525316">
    <property type="protein sequence ID" value="KFB46309.1"/>
    <property type="molecule type" value="Genomic_DNA"/>
</dbReference>
<name>A0A084W7W5_ANOSI</name>
<dbReference type="PANTHER" id="PTHR21694:SF18">
    <property type="entry name" value="COILED-COIL DOMAIN-CONTAINING PROTEIN 63"/>
    <property type="match status" value="1"/>
</dbReference>
<dbReference type="VEuPathDB" id="VectorBase:ASIS011271"/>
<dbReference type="OrthoDB" id="6766775at2759"/>
<dbReference type="EMBL" id="ATLV01021318">
    <property type="status" value="NOT_ANNOTATED_CDS"/>
    <property type="molecule type" value="Genomic_DNA"/>
</dbReference>
<evidence type="ECO:0000256" key="1">
    <source>
        <dbReference type="ARBA" id="ARBA00023054"/>
    </source>
</evidence>
<dbReference type="STRING" id="74873.A0A084W7W5"/>
<dbReference type="InterPro" id="IPR051876">
    <property type="entry name" value="ODA-DC/CCD"/>
</dbReference>
<evidence type="ECO:0000313" key="5">
    <source>
        <dbReference type="EnsemblMetazoa" id="ASIC014298-PA"/>
    </source>
</evidence>
<dbReference type="Proteomes" id="UP000030765">
    <property type="component" value="Unassembled WGS sequence"/>
</dbReference>
<dbReference type="PANTHER" id="PTHR21694">
    <property type="entry name" value="COILED-COIL DOMAIN-CONTAINING PROTEIN 63"/>
    <property type="match status" value="1"/>
</dbReference>
<evidence type="ECO:0000313" key="4">
    <source>
        <dbReference type="EMBL" id="KFB46309.1"/>
    </source>
</evidence>
<protein>
    <submittedName>
        <fullName evidence="4">AGAP004621-PA-like protein</fullName>
    </submittedName>
</protein>
<dbReference type="AlphaFoldDB" id="A0A084W7W5"/>
<reference evidence="4 6" key="1">
    <citation type="journal article" date="2014" name="BMC Genomics">
        <title>Genome sequence of Anopheles sinensis provides insight into genetics basis of mosquito competence for malaria parasites.</title>
        <authorList>
            <person name="Zhou D."/>
            <person name="Zhang D."/>
            <person name="Ding G."/>
            <person name="Shi L."/>
            <person name="Hou Q."/>
            <person name="Ye Y."/>
            <person name="Xu Y."/>
            <person name="Zhou H."/>
            <person name="Xiong C."/>
            <person name="Li S."/>
            <person name="Yu J."/>
            <person name="Hong S."/>
            <person name="Yu X."/>
            <person name="Zou P."/>
            <person name="Chen C."/>
            <person name="Chang X."/>
            <person name="Wang W."/>
            <person name="Lv Y."/>
            <person name="Sun Y."/>
            <person name="Ma L."/>
            <person name="Shen B."/>
            <person name="Zhu C."/>
        </authorList>
    </citation>
    <scope>NUCLEOTIDE SEQUENCE [LARGE SCALE GENOMIC DNA]</scope>
</reference>
<keyword evidence="1 2" id="KW-0175">Coiled coil</keyword>
<dbReference type="OMA" id="IRCLNKR"/>